<feature type="transmembrane region" description="Helical" evidence="1">
    <location>
        <begin position="180"/>
        <end position="196"/>
    </location>
</feature>
<evidence type="ECO:0000313" key="2">
    <source>
        <dbReference type="EMBL" id="KRK98067.1"/>
    </source>
</evidence>
<feature type="transmembrane region" description="Helical" evidence="1">
    <location>
        <begin position="251"/>
        <end position="268"/>
    </location>
</feature>
<dbReference type="Proteomes" id="UP000051160">
    <property type="component" value="Unassembled WGS sequence"/>
</dbReference>
<organism evidence="2 3">
    <name type="scientific">Secundilactobacillus odoratitofui DSM 19909 = JCM 15043</name>
    <dbReference type="NCBI Taxonomy" id="1423776"/>
    <lineage>
        <taxon>Bacteria</taxon>
        <taxon>Bacillati</taxon>
        <taxon>Bacillota</taxon>
        <taxon>Bacilli</taxon>
        <taxon>Lactobacillales</taxon>
        <taxon>Lactobacillaceae</taxon>
        <taxon>Secundilactobacillus</taxon>
    </lineage>
</organism>
<dbReference type="AlphaFoldDB" id="A0A0R1LWR5"/>
<dbReference type="OrthoDB" id="2240371at2"/>
<feature type="transmembrane region" description="Helical" evidence="1">
    <location>
        <begin position="446"/>
        <end position="464"/>
    </location>
</feature>
<proteinExistence type="predicted"/>
<evidence type="ECO:0000313" key="3">
    <source>
        <dbReference type="Proteomes" id="UP000051160"/>
    </source>
</evidence>
<reference evidence="2 3" key="1">
    <citation type="journal article" date="2015" name="Genome Announc.">
        <title>Expanding the biotechnology potential of lactobacilli through comparative genomics of 213 strains and associated genera.</title>
        <authorList>
            <person name="Sun Z."/>
            <person name="Harris H.M."/>
            <person name="McCann A."/>
            <person name="Guo C."/>
            <person name="Argimon S."/>
            <person name="Zhang W."/>
            <person name="Yang X."/>
            <person name="Jeffery I.B."/>
            <person name="Cooney J.C."/>
            <person name="Kagawa T.F."/>
            <person name="Liu W."/>
            <person name="Song Y."/>
            <person name="Salvetti E."/>
            <person name="Wrobel A."/>
            <person name="Rasinkangas P."/>
            <person name="Parkhill J."/>
            <person name="Rea M.C."/>
            <person name="O'Sullivan O."/>
            <person name="Ritari J."/>
            <person name="Douillard F.P."/>
            <person name="Paul Ross R."/>
            <person name="Yang R."/>
            <person name="Briner A.E."/>
            <person name="Felis G.E."/>
            <person name="de Vos W.M."/>
            <person name="Barrangou R."/>
            <person name="Klaenhammer T.R."/>
            <person name="Caufield P.W."/>
            <person name="Cui Y."/>
            <person name="Zhang H."/>
            <person name="O'Toole P.W."/>
        </authorList>
    </citation>
    <scope>NUCLEOTIDE SEQUENCE [LARGE SCALE GENOMIC DNA]</scope>
    <source>
        <strain evidence="2 3">DSM 19909</strain>
    </source>
</reference>
<gene>
    <name evidence="2" type="ORF">FD04_GL001045</name>
</gene>
<sequence>MKLRMSRHSSITAILGLILAIAMGIGIVSNLVVPFNFKMTAVVVIGCIVVWQLKPYYLNWAERLSDKTVNWLLVAMVALIVIIQIAVLWVTPATVYHDPFRTIVQAEQLSRGNLTWNDSIYFQRFPNNVSLTVILAGWLKATSWLHMTTNNSVHLLSLILLDGFIVIMLRALLRLSHRHGAVILAGMFFLVSPFAYTYYLQVFYSDLPTLICLALTFNIVIGWQHFGRLKKWLAAFGLVVVITLGEVVKPNLIVLLVAVLLVTIWLAFRNRIALNQLKTPFILIAVGFALAVPSAHGLSQVSHFQPNNAEAFPTTHWIWMSYNPKYAGRYNFEDVQKLSQIKGKTQKQAYLKKALPARLKSLGPAGILGRWVEKASILLNVSFMQQAYTGGFIQAPGWYQKMGPTLSLLGSLIMRIGFILLYTETLIRCLRLWRNRATIPTVDPRITLTILTALGYLAFHTLLWETESRYGQVMLPILGILCALPSLATANLNDLFVKRSMTAKRVGWSVVGLLAVFVGVGAGNLQRMPQSPVATQQSQLSLQFDAKRTPIEANGTLTQEIRLNHLARSASVSLAPDLLFSGQLVNLKTHRHYRFTRMPSALVINHVLPVGNYQIQLKNLLNRPQSLLLTQTLNDRLAPYPLVYGGTQHPYASFVYQFDR</sequence>
<feature type="transmembrane region" description="Helical" evidence="1">
    <location>
        <begin position="12"/>
        <end position="33"/>
    </location>
</feature>
<feature type="transmembrane region" description="Helical" evidence="1">
    <location>
        <begin position="153"/>
        <end position="173"/>
    </location>
</feature>
<comment type="caution">
    <text evidence="2">The sequence shown here is derived from an EMBL/GenBank/DDBJ whole genome shotgun (WGS) entry which is preliminary data.</text>
</comment>
<dbReference type="PATRIC" id="fig|1423776.4.peg.1055"/>
<feature type="transmembrane region" description="Helical" evidence="1">
    <location>
        <begin position="202"/>
        <end position="222"/>
    </location>
</feature>
<keyword evidence="1" id="KW-1133">Transmembrane helix</keyword>
<evidence type="ECO:0008006" key="4">
    <source>
        <dbReference type="Google" id="ProtNLM"/>
    </source>
</evidence>
<feature type="transmembrane region" description="Helical" evidence="1">
    <location>
        <begin position="406"/>
        <end position="425"/>
    </location>
</feature>
<dbReference type="RefSeq" id="WP_056947869.1">
    <property type="nucleotide sequence ID" value="NZ_AZEE01000028.1"/>
</dbReference>
<keyword evidence="3" id="KW-1185">Reference proteome</keyword>
<keyword evidence="1" id="KW-0472">Membrane</keyword>
<feature type="transmembrane region" description="Helical" evidence="1">
    <location>
        <begin position="69"/>
        <end position="90"/>
    </location>
</feature>
<name>A0A0R1LWR5_9LACO</name>
<dbReference type="EMBL" id="AZEE01000028">
    <property type="protein sequence ID" value="KRK98067.1"/>
    <property type="molecule type" value="Genomic_DNA"/>
</dbReference>
<feature type="transmembrane region" description="Helical" evidence="1">
    <location>
        <begin position="39"/>
        <end position="57"/>
    </location>
</feature>
<evidence type="ECO:0000256" key="1">
    <source>
        <dbReference type="SAM" id="Phobius"/>
    </source>
</evidence>
<feature type="transmembrane region" description="Helical" evidence="1">
    <location>
        <begin position="505"/>
        <end position="525"/>
    </location>
</feature>
<feature type="transmembrane region" description="Helical" evidence="1">
    <location>
        <begin position="229"/>
        <end position="245"/>
    </location>
</feature>
<protein>
    <recommendedName>
        <fullName evidence="4">Glycosyltransferase RgtA/B/C/D-like domain-containing protein</fullName>
    </recommendedName>
</protein>
<accession>A0A0R1LWR5</accession>
<feature type="transmembrane region" description="Helical" evidence="1">
    <location>
        <begin position="280"/>
        <end position="298"/>
    </location>
</feature>
<dbReference type="STRING" id="1423776.FD04_GL001045"/>
<keyword evidence="1" id="KW-0812">Transmembrane</keyword>
<feature type="transmembrane region" description="Helical" evidence="1">
    <location>
        <begin position="470"/>
        <end position="493"/>
    </location>
</feature>